<protein>
    <submittedName>
        <fullName evidence="2">Uncharacterized protein</fullName>
    </submittedName>
</protein>
<accession>A0AA39K9T4</accession>
<feature type="chain" id="PRO_5041213375" evidence="1">
    <location>
        <begin position="18"/>
        <end position="133"/>
    </location>
</feature>
<dbReference type="GeneID" id="85353245"/>
<reference evidence="2" key="1">
    <citation type="submission" date="2023-06" db="EMBL/GenBank/DDBJ databases">
        <authorList>
            <consortium name="Lawrence Berkeley National Laboratory"/>
            <person name="Ahrendt S."/>
            <person name="Sahu N."/>
            <person name="Indic B."/>
            <person name="Wong-Bajracharya J."/>
            <person name="Merenyi Z."/>
            <person name="Ke H.-M."/>
            <person name="Monk M."/>
            <person name="Kocsube S."/>
            <person name="Drula E."/>
            <person name="Lipzen A."/>
            <person name="Balint B."/>
            <person name="Henrissat B."/>
            <person name="Andreopoulos B."/>
            <person name="Martin F.M."/>
            <person name="Harder C.B."/>
            <person name="Rigling D."/>
            <person name="Ford K.L."/>
            <person name="Foster G.D."/>
            <person name="Pangilinan J."/>
            <person name="Papanicolaou A."/>
            <person name="Barry K."/>
            <person name="LaButti K."/>
            <person name="Viragh M."/>
            <person name="Koriabine M."/>
            <person name="Yan M."/>
            <person name="Riley R."/>
            <person name="Champramary S."/>
            <person name="Plett K.L."/>
            <person name="Tsai I.J."/>
            <person name="Slot J."/>
            <person name="Sipos G."/>
            <person name="Plett J."/>
            <person name="Nagy L.G."/>
            <person name="Grigoriev I.V."/>
        </authorList>
    </citation>
    <scope>NUCLEOTIDE SEQUENCE</scope>
    <source>
        <strain evidence="2">CCBAS 213</strain>
    </source>
</reference>
<keyword evidence="1" id="KW-0732">Signal</keyword>
<sequence length="133" mass="14904">MVFRVDTLFALSTLAIANTAPMVNLPAEVDIGHAMMVTDGLRTLDSQIQDACNAVPNHIMSDVDGKWACDIYIIELTGDLKFWDDIISLKHDFQTVNFTSTVCHAFQNLFTHSAPFEKKFMAAIPVSVFWTYD</sequence>
<evidence type="ECO:0000313" key="3">
    <source>
        <dbReference type="Proteomes" id="UP001175211"/>
    </source>
</evidence>
<dbReference type="RefSeq" id="XP_060329529.1">
    <property type="nucleotide sequence ID" value="XM_060469697.1"/>
</dbReference>
<proteinExistence type="predicted"/>
<keyword evidence="3" id="KW-1185">Reference proteome</keyword>
<dbReference type="AlphaFoldDB" id="A0AA39K9T4"/>
<dbReference type="EMBL" id="JAUEPS010000022">
    <property type="protein sequence ID" value="KAK0457214.1"/>
    <property type="molecule type" value="Genomic_DNA"/>
</dbReference>
<organism evidence="2 3">
    <name type="scientific">Armillaria tabescens</name>
    <name type="common">Ringless honey mushroom</name>
    <name type="synonym">Agaricus tabescens</name>
    <dbReference type="NCBI Taxonomy" id="1929756"/>
    <lineage>
        <taxon>Eukaryota</taxon>
        <taxon>Fungi</taxon>
        <taxon>Dikarya</taxon>
        <taxon>Basidiomycota</taxon>
        <taxon>Agaricomycotina</taxon>
        <taxon>Agaricomycetes</taxon>
        <taxon>Agaricomycetidae</taxon>
        <taxon>Agaricales</taxon>
        <taxon>Marasmiineae</taxon>
        <taxon>Physalacriaceae</taxon>
        <taxon>Desarmillaria</taxon>
    </lineage>
</organism>
<dbReference type="Proteomes" id="UP001175211">
    <property type="component" value="Unassembled WGS sequence"/>
</dbReference>
<name>A0AA39K9T4_ARMTA</name>
<evidence type="ECO:0000313" key="2">
    <source>
        <dbReference type="EMBL" id="KAK0457214.1"/>
    </source>
</evidence>
<evidence type="ECO:0000256" key="1">
    <source>
        <dbReference type="SAM" id="SignalP"/>
    </source>
</evidence>
<gene>
    <name evidence="2" type="ORF">EV420DRAFT_1480696</name>
</gene>
<comment type="caution">
    <text evidence="2">The sequence shown here is derived from an EMBL/GenBank/DDBJ whole genome shotgun (WGS) entry which is preliminary data.</text>
</comment>
<feature type="signal peptide" evidence="1">
    <location>
        <begin position="1"/>
        <end position="17"/>
    </location>
</feature>